<dbReference type="InterPro" id="IPR036397">
    <property type="entry name" value="RNaseH_sf"/>
</dbReference>
<proteinExistence type="predicted"/>
<dbReference type="EMBL" id="PDUG01000005">
    <property type="protein sequence ID" value="PIC24955.1"/>
    <property type="molecule type" value="Genomic_DNA"/>
</dbReference>
<comment type="caution">
    <text evidence="2">The sequence shown here is derived from an EMBL/GenBank/DDBJ whole genome shotgun (WGS) entry which is preliminary data.</text>
</comment>
<name>A0A2G5TC57_9PELO</name>
<protein>
    <submittedName>
        <fullName evidence="2">Uncharacterized protein</fullName>
    </submittedName>
</protein>
<evidence type="ECO:0000256" key="1">
    <source>
        <dbReference type="ARBA" id="ARBA00004123"/>
    </source>
</evidence>
<organism evidence="2 3">
    <name type="scientific">Caenorhabditis nigoni</name>
    <dbReference type="NCBI Taxonomy" id="1611254"/>
    <lineage>
        <taxon>Eukaryota</taxon>
        <taxon>Metazoa</taxon>
        <taxon>Ecdysozoa</taxon>
        <taxon>Nematoda</taxon>
        <taxon>Chromadorea</taxon>
        <taxon>Rhabditida</taxon>
        <taxon>Rhabditina</taxon>
        <taxon>Rhabditomorpha</taxon>
        <taxon>Rhabditoidea</taxon>
        <taxon>Rhabditidae</taxon>
        <taxon>Peloderinae</taxon>
        <taxon>Caenorhabditis</taxon>
    </lineage>
</organism>
<evidence type="ECO:0000313" key="3">
    <source>
        <dbReference type="Proteomes" id="UP000230233"/>
    </source>
</evidence>
<accession>A0A2G5TC57</accession>
<sequence length="340" mass="38733">MKPSPHRATILDLSAAGMSNSEIAKRLKVHRSLVTKALKKGKISDKAGRERKRSVDTNQLRQKIRKRIHRETRKSMRKLAKELGTNRETVRTIVKYRLGLCSYKIGKTHFLNEKSKASRYQKARLLLQWAAANDLSRVVFSDEKVFSLEGMPNSQNDRQLLPKGMGNSPLAVTHKKSHFPASVMVWAAVTSTGKTDLIFVDKGVKIDGNYYREYILKKELLPWAHSHFAAGHWTFQQDWAPAHGAKATIALCQASIPEIFTKDLWPSNSPDLNPLDYSVWSVLESHIDRRNLTTVEDLKKALVRAWDKITPQYLAATINNLPKRLKAVRRQKGGQFENLF</sequence>
<dbReference type="AlphaFoldDB" id="A0A2G5TC57"/>
<dbReference type="PANTHER" id="PTHR46068:SF1">
    <property type="entry name" value="TRANSPOSASE IS30-LIKE HTH DOMAIN-CONTAINING PROTEIN"/>
    <property type="match status" value="1"/>
</dbReference>
<dbReference type="GO" id="GO:0003676">
    <property type="term" value="F:nucleic acid binding"/>
    <property type="evidence" value="ECO:0007669"/>
    <property type="project" value="InterPro"/>
</dbReference>
<dbReference type="Gene3D" id="1.10.10.60">
    <property type="entry name" value="Homeodomain-like"/>
    <property type="match status" value="1"/>
</dbReference>
<dbReference type="InterPro" id="IPR009057">
    <property type="entry name" value="Homeodomain-like_sf"/>
</dbReference>
<gene>
    <name evidence="2" type="primary">Cnig_chr_V.g18076</name>
    <name evidence="2" type="ORF">B9Z55_018076</name>
</gene>
<dbReference type="Pfam" id="PF13384">
    <property type="entry name" value="HTH_23"/>
    <property type="match status" value="1"/>
</dbReference>
<dbReference type="Proteomes" id="UP000230233">
    <property type="component" value="Chromosome V"/>
</dbReference>
<keyword evidence="3" id="KW-1185">Reference proteome</keyword>
<dbReference type="GO" id="GO:0005634">
    <property type="term" value="C:nucleus"/>
    <property type="evidence" value="ECO:0007669"/>
    <property type="project" value="UniProtKB-SubCell"/>
</dbReference>
<reference evidence="3" key="1">
    <citation type="submission" date="2017-10" db="EMBL/GenBank/DDBJ databases">
        <title>Rapid genome shrinkage in a self-fertile nematode reveals novel sperm competition proteins.</title>
        <authorList>
            <person name="Yin D."/>
            <person name="Schwarz E.M."/>
            <person name="Thomas C.G."/>
            <person name="Felde R.L."/>
            <person name="Korf I.F."/>
            <person name="Cutter A.D."/>
            <person name="Schartner C.M."/>
            <person name="Ralston E.J."/>
            <person name="Meyer B.J."/>
            <person name="Haag E.S."/>
        </authorList>
    </citation>
    <scope>NUCLEOTIDE SEQUENCE [LARGE SCALE GENOMIC DNA]</scope>
    <source>
        <strain evidence="3">JU1422</strain>
    </source>
</reference>
<comment type="subcellular location">
    <subcellularLocation>
        <location evidence="1">Nucleus</location>
    </subcellularLocation>
</comment>
<dbReference type="OrthoDB" id="5820972at2759"/>
<dbReference type="Gene3D" id="3.30.420.10">
    <property type="entry name" value="Ribonuclease H-like superfamily/Ribonuclease H"/>
    <property type="match status" value="1"/>
</dbReference>
<evidence type="ECO:0000313" key="2">
    <source>
        <dbReference type="EMBL" id="PIC24955.1"/>
    </source>
</evidence>
<dbReference type="PANTHER" id="PTHR46068">
    <property type="entry name" value="PROTEIN CBG27172"/>
    <property type="match status" value="1"/>
</dbReference>
<dbReference type="SUPFAM" id="SSF46689">
    <property type="entry name" value="Homeodomain-like"/>
    <property type="match status" value="1"/>
</dbReference>